<dbReference type="SMART" id="SM00822">
    <property type="entry name" value="PKS_KR"/>
    <property type="match status" value="1"/>
</dbReference>
<dbReference type="Gene3D" id="3.40.50.720">
    <property type="entry name" value="NAD(P)-binding Rossmann-like Domain"/>
    <property type="match status" value="1"/>
</dbReference>
<gene>
    <name evidence="5" type="ORF">DLM86_04140</name>
</gene>
<dbReference type="GO" id="GO:0006633">
    <property type="term" value="P:fatty acid biosynthetic process"/>
    <property type="evidence" value="ECO:0007669"/>
    <property type="project" value="TreeGrafter"/>
</dbReference>
<accession>A0A2V5L0R7</accession>
<proteinExistence type="inferred from homology"/>
<organism evidence="5 6">
    <name type="scientific">Paenibacillus flagellatus</name>
    <dbReference type="NCBI Taxonomy" id="2211139"/>
    <lineage>
        <taxon>Bacteria</taxon>
        <taxon>Bacillati</taxon>
        <taxon>Bacillota</taxon>
        <taxon>Bacilli</taxon>
        <taxon>Bacillales</taxon>
        <taxon>Paenibacillaceae</taxon>
        <taxon>Paenibacillus</taxon>
    </lineage>
</organism>
<dbReference type="GO" id="GO:0008206">
    <property type="term" value="P:bile acid metabolic process"/>
    <property type="evidence" value="ECO:0007669"/>
    <property type="project" value="UniProtKB-ARBA"/>
</dbReference>
<dbReference type="PRINTS" id="PR00081">
    <property type="entry name" value="GDHRDH"/>
</dbReference>
<sequence>MKKLEGKVALVTGGGRGIGRGIAERLAAAGAFVVVNDIVFGEDAGAEVEAGAGADGSGGGTAERAADGGGRLRPYRADISVKREADAMIESIRKERGRLDIVVNNAAICPFRDFFDIDERTWSRTVQVNLSGAFFCSQAAARVMREGGGGAIVQIGTVTSLRGGAQQVHYAASKAGLNGLTVSMANALAPYGIRVNAILCGGVPTEMNKEQRAAFSAGRGKRGADAVVGAAALRRSGTPADVGKAVLFLVSDDSEWVTGALYAVDGGEMAR</sequence>
<evidence type="ECO:0000313" key="6">
    <source>
        <dbReference type="Proteomes" id="UP000247476"/>
    </source>
</evidence>
<dbReference type="GO" id="GO:0048038">
    <property type="term" value="F:quinone binding"/>
    <property type="evidence" value="ECO:0007669"/>
    <property type="project" value="TreeGrafter"/>
</dbReference>
<dbReference type="EMBL" id="QJVJ01000002">
    <property type="protein sequence ID" value="PYI56186.1"/>
    <property type="molecule type" value="Genomic_DNA"/>
</dbReference>
<reference evidence="5 6" key="1">
    <citation type="submission" date="2018-05" db="EMBL/GenBank/DDBJ databases">
        <title>Paenibacillus flagellatus sp. nov., isolated from selenium mineral soil.</title>
        <authorList>
            <person name="Dai X."/>
        </authorList>
    </citation>
    <scope>NUCLEOTIDE SEQUENCE [LARGE SCALE GENOMIC DNA]</scope>
    <source>
        <strain evidence="5 6">DXL2</strain>
    </source>
</reference>
<dbReference type="AlphaFoldDB" id="A0A2V5L0R7"/>
<dbReference type="InterPro" id="IPR057326">
    <property type="entry name" value="KR_dom"/>
</dbReference>
<dbReference type="RefSeq" id="WP_110838715.1">
    <property type="nucleotide sequence ID" value="NZ_QJVJ01000002.1"/>
</dbReference>
<evidence type="ECO:0000256" key="1">
    <source>
        <dbReference type="ARBA" id="ARBA00006484"/>
    </source>
</evidence>
<comment type="similarity">
    <text evidence="1">Belongs to the short-chain dehydrogenases/reductases (SDR) family.</text>
</comment>
<evidence type="ECO:0000256" key="2">
    <source>
        <dbReference type="ARBA" id="ARBA00023002"/>
    </source>
</evidence>
<dbReference type="InterPro" id="IPR002347">
    <property type="entry name" value="SDR_fam"/>
</dbReference>
<evidence type="ECO:0000313" key="5">
    <source>
        <dbReference type="EMBL" id="PYI56186.1"/>
    </source>
</evidence>
<dbReference type="PANTHER" id="PTHR42760:SF133">
    <property type="entry name" value="3-OXOACYL-[ACYL-CARRIER-PROTEIN] REDUCTASE"/>
    <property type="match status" value="1"/>
</dbReference>
<protein>
    <recommendedName>
        <fullName evidence="4">Ketoreductase domain-containing protein</fullName>
    </recommendedName>
</protein>
<dbReference type="InterPro" id="IPR036291">
    <property type="entry name" value="NAD(P)-bd_dom_sf"/>
</dbReference>
<dbReference type="SUPFAM" id="SSF51735">
    <property type="entry name" value="NAD(P)-binding Rossmann-fold domains"/>
    <property type="match status" value="1"/>
</dbReference>
<evidence type="ECO:0000256" key="3">
    <source>
        <dbReference type="SAM" id="MobiDB-lite"/>
    </source>
</evidence>
<dbReference type="PRINTS" id="PR00080">
    <property type="entry name" value="SDRFAMILY"/>
</dbReference>
<dbReference type="CDD" id="cd05233">
    <property type="entry name" value="SDR_c"/>
    <property type="match status" value="1"/>
</dbReference>
<dbReference type="Pfam" id="PF13561">
    <property type="entry name" value="adh_short_C2"/>
    <property type="match status" value="1"/>
</dbReference>
<keyword evidence="2" id="KW-0560">Oxidoreductase</keyword>
<dbReference type="PANTHER" id="PTHR42760">
    <property type="entry name" value="SHORT-CHAIN DEHYDROGENASES/REDUCTASES FAMILY MEMBER"/>
    <property type="match status" value="1"/>
</dbReference>
<feature type="compositionally biased region" description="Gly residues" evidence="3">
    <location>
        <begin position="53"/>
        <end position="69"/>
    </location>
</feature>
<feature type="region of interest" description="Disordered" evidence="3">
    <location>
        <begin position="50"/>
        <end position="69"/>
    </location>
</feature>
<comment type="caution">
    <text evidence="5">The sequence shown here is derived from an EMBL/GenBank/DDBJ whole genome shotgun (WGS) entry which is preliminary data.</text>
</comment>
<feature type="domain" description="Ketoreductase" evidence="4">
    <location>
        <begin position="7"/>
        <end position="207"/>
    </location>
</feature>
<keyword evidence="6" id="KW-1185">Reference proteome</keyword>
<dbReference type="OrthoDB" id="9803333at2"/>
<dbReference type="Proteomes" id="UP000247476">
    <property type="component" value="Unassembled WGS sequence"/>
</dbReference>
<name>A0A2V5L0R7_9BACL</name>
<dbReference type="GO" id="GO:0016616">
    <property type="term" value="F:oxidoreductase activity, acting on the CH-OH group of donors, NAD or NADP as acceptor"/>
    <property type="evidence" value="ECO:0007669"/>
    <property type="project" value="UniProtKB-ARBA"/>
</dbReference>
<evidence type="ECO:0000259" key="4">
    <source>
        <dbReference type="SMART" id="SM00822"/>
    </source>
</evidence>
<dbReference type="FunFam" id="3.40.50.720:FF:000084">
    <property type="entry name" value="Short-chain dehydrogenase reductase"/>
    <property type="match status" value="1"/>
</dbReference>